<feature type="region of interest" description="Disordered" evidence="1">
    <location>
        <begin position="34"/>
        <end position="58"/>
    </location>
</feature>
<name>A0A814NK27_9BILA</name>
<dbReference type="AlphaFoldDB" id="A0A814NK27"/>
<evidence type="ECO:0000313" key="3">
    <source>
        <dbReference type="Proteomes" id="UP000663879"/>
    </source>
</evidence>
<dbReference type="OrthoDB" id="10544811at2759"/>
<keyword evidence="3" id="KW-1185">Reference proteome</keyword>
<gene>
    <name evidence="2" type="ORF">OXX778_LOCUS20773</name>
</gene>
<sequence>MPSSSIQVDTPISTVFNSVESNPSNILSMQAVSINNSNENAQKRGRGHPRKVDSLQKA</sequence>
<dbReference type="Proteomes" id="UP000663879">
    <property type="component" value="Unassembled WGS sequence"/>
</dbReference>
<feature type="non-terminal residue" evidence="2">
    <location>
        <position position="58"/>
    </location>
</feature>
<reference evidence="2" key="1">
    <citation type="submission" date="2021-02" db="EMBL/GenBank/DDBJ databases">
        <authorList>
            <person name="Nowell W R."/>
        </authorList>
    </citation>
    <scope>NUCLEOTIDE SEQUENCE</scope>
    <source>
        <strain evidence="2">Ploen Becks lab</strain>
    </source>
</reference>
<accession>A0A814NK27</accession>
<evidence type="ECO:0000313" key="2">
    <source>
        <dbReference type="EMBL" id="CAF1093173.1"/>
    </source>
</evidence>
<organism evidence="2 3">
    <name type="scientific">Brachionus calyciflorus</name>
    <dbReference type="NCBI Taxonomy" id="104777"/>
    <lineage>
        <taxon>Eukaryota</taxon>
        <taxon>Metazoa</taxon>
        <taxon>Spiralia</taxon>
        <taxon>Gnathifera</taxon>
        <taxon>Rotifera</taxon>
        <taxon>Eurotatoria</taxon>
        <taxon>Monogononta</taxon>
        <taxon>Pseudotrocha</taxon>
        <taxon>Ploima</taxon>
        <taxon>Brachionidae</taxon>
        <taxon>Brachionus</taxon>
    </lineage>
</organism>
<dbReference type="EMBL" id="CAJNOC010007162">
    <property type="protein sequence ID" value="CAF1093173.1"/>
    <property type="molecule type" value="Genomic_DNA"/>
</dbReference>
<evidence type="ECO:0000256" key="1">
    <source>
        <dbReference type="SAM" id="MobiDB-lite"/>
    </source>
</evidence>
<proteinExistence type="predicted"/>
<comment type="caution">
    <text evidence="2">The sequence shown here is derived from an EMBL/GenBank/DDBJ whole genome shotgun (WGS) entry which is preliminary data.</text>
</comment>
<protein>
    <submittedName>
        <fullName evidence="2">Uncharacterized protein</fullName>
    </submittedName>
</protein>